<dbReference type="InterPro" id="IPR018550">
    <property type="entry name" value="Lipid-A_deacylase-rel"/>
</dbReference>
<dbReference type="EMBL" id="VLPL01000005">
    <property type="protein sequence ID" value="TSJ42456.1"/>
    <property type="molecule type" value="Genomic_DNA"/>
</dbReference>
<dbReference type="Pfam" id="PF09411">
    <property type="entry name" value="PagL"/>
    <property type="match status" value="1"/>
</dbReference>
<evidence type="ECO:0000313" key="2">
    <source>
        <dbReference type="Proteomes" id="UP000316008"/>
    </source>
</evidence>
<gene>
    <name evidence="1" type="ORF">FO442_11865</name>
</gene>
<dbReference type="Gene3D" id="2.40.160.20">
    <property type="match status" value="1"/>
</dbReference>
<evidence type="ECO:0000313" key="1">
    <source>
        <dbReference type="EMBL" id="TSJ42456.1"/>
    </source>
</evidence>
<evidence type="ECO:0008006" key="3">
    <source>
        <dbReference type="Google" id="ProtNLM"/>
    </source>
</evidence>
<protein>
    <recommendedName>
        <fullName evidence="3">Acyloxyacyl hydrolase</fullName>
    </recommendedName>
</protein>
<dbReference type="Proteomes" id="UP000316008">
    <property type="component" value="Unassembled WGS sequence"/>
</dbReference>
<organism evidence="1 2">
    <name type="scientific">Fluviicola chungangensis</name>
    <dbReference type="NCBI Taxonomy" id="2597671"/>
    <lineage>
        <taxon>Bacteria</taxon>
        <taxon>Pseudomonadati</taxon>
        <taxon>Bacteroidota</taxon>
        <taxon>Flavobacteriia</taxon>
        <taxon>Flavobacteriales</taxon>
        <taxon>Crocinitomicaceae</taxon>
        <taxon>Fluviicola</taxon>
    </lineage>
</organism>
<dbReference type="RefSeq" id="WP_144333409.1">
    <property type="nucleotide sequence ID" value="NZ_VLPL01000005.1"/>
</dbReference>
<sequence>MKIALLFFLLPVFCYSQESRIDDWAFSLKGKSGFLAAHRGTMGHLAKDRLFAGELSFAKRMRSKDWSEEYRNPYVGVTLYGSNLGNKEILGYGFGAYGFIEFPWTRSEKHVFTCKLGAGLGAVTKVYDVNKNPKNVPMSTYLNAVICLGLQGRWYIKPEHALLYSLDMTHFSNGSSKVPNLGVNMPFIGLGYQYTFKKKEHTDFKLMKFERVPFFKSWNVSLVGIVSDKQIFPTGGRRYPVYALSGMLFKQFKPKVGMEIALDIISKQSITYYREYIPKTQWDILQIGGFVGYNIPLDKFRFVIGMGAYIKDRYQPDAMFYHRVGMRYQFANGLLLNLVLKSHWAKADYVEYGVGYTFNYKGRYHAK</sequence>
<accession>A0A556MR93</accession>
<reference evidence="1 2" key="1">
    <citation type="submission" date="2019-07" db="EMBL/GenBank/DDBJ databases">
        <authorList>
            <person name="Huq M.A."/>
        </authorList>
    </citation>
    <scope>NUCLEOTIDE SEQUENCE [LARGE SCALE GENOMIC DNA]</scope>
    <source>
        <strain evidence="1 2">MAH-3</strain>
    </source>
</reference>
<keyword evidence="2" id="KW-1185">Reference proteome</keyword>
<name>A0A556MR93_9FLAO</name>
<dbReference type="OrthoDB" id="627554at2"/>
<proteinExistence type="predicted"/>
<comment type="caution">
    <text evidence="1">The sequence shown here is derived from an EMBL/GenBank/DDBJ whole genome shotgun (WGS) entry which is preliminary data.</text>
</comment>
<dbReference type="AlphaFoldDB" id="A0A556MR93"/>